<dbReference type="InterPro" id="IPR001245">
    <property type="entry name" value="Ser-Thr/Tyr_kinase_cat_dom"/>
</dbReference>
<dbReference type="Gene3D" id="1.10.10.1010">
    <property type="entry name" value="Intein homing endonuclease, domain IV"/>
    <property type="match status" value="1"/>
</dbReference>
<feature type="domain" description="Protein kinase" evidence="1">
    <location>
        <begin position="128"/>
        <end position="397"/>
    </location>
</feature>
<dbReference type="PANTHER" id="PTHR23257:SF963">
    <property type="entry name" value="AT08303P"/>
    <property type="match status" value="1"/>
</dbReference>
<gene>
    <name evidence="2" type="ORF">GLOIN_2v1867107</name>
</gene>
<name>A0A2P4QYM6_RHIID</name>
<sequence length="833" mass="97613">MAAIRKKLIYAIIQEAFSEANKNPNLNFDLTNQQKLLDEIIFANKSLTKNEKAETVRIITESYDYFRIIKNEGERRICENCQYECLATFYCEICIRNYLKAYFSNWTSGNDDIDNLIQNFQMETFAPTRIIEWIPYNNFRNIKYLTEDTSEIYTAKWTDGPYDKWDSKKQQLKRFGMLRVILKKLENDEDANISWLEKANNKFSGVVKCFGLTINPEGYYMLVLQQMDINLKEYIQQNHNKITWKERIDIICDIIKSLYEIHKEKAIHRNLHSRHILYLQSANLWCISGLGFCGPADKSPEYIYGNLPYMAPELINGKAYNFASDIYSIGMLMWEISSGKPPFEDYDHDYGLAMKITNGIRPKMIPEIPLEYKQLIEQCWCADPSKRPDIDYLHNKIFEIRNLYCQNGYDELTFYKYNINLYQFFQSNKSIKLKIKINDYILDLDNHSRENGNEKIDDFIREIQSDIDDFNDIVFEWIPYNQFDEIKEMGKNGSITIYSAIWKDGPLEYDADKKIYTNGDPNRVIALKCLHDSQNITDKFLNEVKEYSINKRSNILNVYGISQNPHTKDYIMVLDYAKDGNFIKWTNENYEYFNWQDKLSALLNIINGLKEIHQKNIVHRNFHTGNILFLNSKDDFSNCISISDMGLCGEVGNIDETKILGVIPYVAPEVLRGKSYTKAADIYSFGMIMYFVATGRQPFYNRAHDNLLALDICNGNSPEINEPEAPRCYIDLMKKCWDLNPKNRPHINEVDEVITSLHKSSGVDIFIVKNEEIEMQFKEAEEYRKANLSSIKNYQADTHTQAIYTSRLLNPFTKNLSQSYNEDYESDLLDYAI</sequence>
<dbReference type="Proteomes" id="UP000018888">
    <property type="component" value="Unassembled WGS sequence"/>
</dbReference>
<dbReference type="InterPro" id="IPR050167">
    <property type="entry name" value="Ser_Thr_protein_kinase"/>
</dbReference>
<proteinExistence type="predicted"/>
<organism evidence="2 3">
    <name type="scientific">Rhizophagus irregularis (strain DAOM 181602 / DAOM 197198 / MUCL 43194)</name>
    <name type="common">Arbuscular mycorrhizal fungus</name>
    <name type="synonym">Glomus intraradices</name>
    <dbReference type="NCBI Taxonomy" id="747089"/>
    <lineage>
        <taxon>Eukaryota</taxon>
        <taxon>Fungi</taxon>
        <taxon>Fungi incertae sedis</taxon>
        <taxon>Mucoromycota</taxon>
        <taxon>Glomeromycotina</taxon>
        <taxon>Glomeromycetes</taxon>
        <taxon>Glomerales</taxon>
        <taxon>Glomeraceae</taxon>
        <taxon>Rhizophagus</taxon>
    </lineage>
</organism>
<dbReference type="GO" id="GO:0005524">
    <property type="term" value="F:ATP binding"/>
    <property type="evidence" value="ECO:0007669"/>
    <property type="project" value="InterPro"/>
</dbReference>
<evidence type="ECO:0000259" key="1">
    <source>
        <dbReference type="PROSITE" id="PS50011"/>
    </source>
</evidence>
<dbReference type="PANTHER" id="PTHR23257">
    <property type="entry name" value="SERINE-THREONINE PROTEIN KINASE"/>
    <property type="match status" value="1"/>
</dbReference>
<dbReference type="GO" id="GO:0005737">
    <property type="term" value="C:cytoplasm"/>
    <property type="evidence" value="ECO:0007669"/>
    <property type="project" value="TreeGrafter"/>
</dbReference>
<accession>A0A2P4QYM6</accession>
<protein>
    <submittedName>
        <fullName evidence="2">Kinase-like domain-containing protein</fullName>
    </submittedName>
</protein>
<dbReference type="PROSITE" id="PS50011">
    <property type="entry name" value="PROTEIN_KINASE_DOM"/>
    <property type="match status" value="2"/>
</dbReference>
<evidence type="ECO:0000313" key="2">
    <source>
        <dbReference type="EMBL" id="POG82761.1"/>
    </source>
</evidence>
<dbReference type="GO" id="GO:0007165">
    <property type="term" value="P:signal transduction"/>
    <property type="evidence" value="ECO:0007669"/>
    <property type="project" value="TreeGrafter"/>
</dbReference>
<dbReference type="Gene3D" id="1.10.510.10">
    <property type="entry name" value="Transferase(Phosphotransferase) domain 1"/>
    <property type="match status" value="2"/>
</dbReference>
<dbReference type="VEuPathDB" id="FungiDB:RhiirFUN_005910"/>
<dbReference type="SUPFAM" id="SSF56112">
    <property type="entry name" value="Protein kinase-like (PK-like)"/>
    <property type="match status" value="2"/>
</dbReference>
<comment type="caution">
    <text evidence="2">The sequence shown here is derived from an EMBL/GenBank/DDBJ whole genome shotgun (WGS) entry which is preliminary data.</text>
</comment>
<dbReference type="AlphaFoldDB" id="A0A2P4QYM6"/>
<reference evidence="2 3" key="1">
    <citation type="journal article" date="2013" name="Proc. Natl. Acad. Sci. U.S.A.">
        <title>Genome of an arbuscular mycorrhizal fungus provides insight into the oldest plant symbiosis.</title>
        <authorList>
            <person name="Tisserant E."/>
            <person name="Malbreil M."/>
            <person name="Kuo A."/>
            <person name="Kohler A."/>
            <person name="Symeonidi A."/>
            <person name="Balestrini R."/>
            <person name="Charron P."/>
            <person name="Duensing N."/>
            <person name="Frei Dit Frey N."/>
            <person name="Gianinazzi-Pearson V."/>
            <person name="Gilbert L.B."/>
            <person name="Handa Y."/>
            <person name="Herr J.R."/>
            <person name="Hijri M."/>
            <person name="Koul R."/>
            <person name="Kawaguchi M."/>
            <person name="Krajinski F."/>
            <person name="Lammers P.J."/>
            <person name="Masclaux F.G."/>
            <person name="Murat C."/>
            <person name="Morin E."/>
            <person name="Ndikumana S."/>
            <person name="Pagni M."/>
            <person name="Petitpierre D."/>
            <person name="Requena N."/>
            <person name="Rosikiewicz P."/>
            <person name="Riley R."/>
            <person name="Saito K."/>
            <person name="San Clemente H."/>
            <person name="Shapiro H."/>
            <person name="van Tuinen D."/>
            <person name="Becard G."/>
            <person name="Bonfante P."/>
            <person name="Paszkowski U."/>
            <person name="Shachar-Hill Y.Y."/>
            <person name="Tuskan G.A."/>
            <person name="Young P.W."/>
            <person name="Sanders I.R."/>
            <person name="Henrissat B."/>
            <person name="Rensing S.A."/>
            <person name="Grigoriev I.V."/>
            <person name="Corradi N."/>
            <person name="Roux C."/>
            <person name="Martin F."/>
        </authorList>
    </citation>
    <scope>NUCLEOTIDE SEQUENCE [LARGE SCALE GENOMIC DNA]</scope>
    <source>
        <strain evidence="2 3">DAOM 197198</strain>
    </source>
</reference>
<dbReference type="VEuPathDB" id="FungiDB:RhiirFUN_026227"/>
<dbReference type="EMBL" id="AUPC02000003">
    <property type="protein sequence ID" value="POG82761.1"/>
    <property type="molecule type" value="Genomic_DNA"/>
</dbReference>
<evidence type="ECO:0000313" key="3">
    <source>
        <dbReference type="Proteomes" id="UP000018888"/>
    </source>
</evidence>
<keyword evidence="3" id="KW-1185">Reference proteome</keyword>
<feature type="domain" description="Protein kinase" evidence="1">
    <location>
        <begin position="483"/>
        <end position="767"/>
    </location>
</feature>
<dbReference type="Pfam" id="PF07714">
    <property type="entry name" value="PK_Tyr_Ser-Thr"/>
    <property type="match status" value="2"/>
</dbReference>
<dbReference type="InterPro" id="IPR000719">
    <property type="entry name" value="Prot_kinase_dom"/>
</dbReference>
<dbReference type="GO" id="GO:0004672">
    <property type="term" value="F:protein kinase activity"/>
    <property type="evidence" value="ECO:0007669"/>
    <property type="project" value="InterPro"/>
</dbReference>
<dbReference type="InterPro" id="IPR011009">
    <property type="entry name" value="Kinase-like_dom_sf"/>
</dbReference>
<reference evidence="2 3" key="2">
    <citation type="journal article" date="2018" name="New Phytol.">
        <title>High intraspecific genome diversity in the model arbuscular mycorrhizal symbiont Rhizophagus irregularis.</title>
        <authorList>
            <person name="Chen E.C.H."/>
            <person name="Morin E."/>
            <person name="Beaudet D."/>
            <person name="Noel J."/>
            <person name="Yildirir G."/>
            <person name="Ndikumana S."/>
            <person name="Charron P."/>
            <person name="St-Onge C."/>
            <person name="Giorgi J."/>
            <person name="Kruger M."/>
            <person name="Marton T."/>
            <person name="Ropars J."/>
            <person name="Grigoriev I.V."/>
            <person name="Hainaut M."/>
            <person name="Henrissat B."/>
            <person name="Roux C."/>
            <person name="Martin F."/>
            <person name="Corradi N."/>
        </authorList>
    </citation>
    <scope>NUCLEOTIDE SEQUENCE [LARGE SCALE GENOMIC DNA]</scope>
    <source>
        <strain evidence="2 3">DAOM 197198</strain>
    </source>
</reference>